<name>A0A4Q7IXZ2_9PSEU</name>
<sequence>MVVLALEALFVLAALVGVGLVSVPAALILGGVAGVVACERAAAEAKQQRRAAAERGEGRAR</sequence>
<dbReference type="EMBL" id="SFCC01000021">
    <property type="protein sequence ID" value="RZQ59830.1"/>
    <property type="molecule type" value="Genomic_DNA"/>
</dbReference>
<dbReference type="Proteomes" id="UP000292003">
    <property type="component" value="Unassembled WGS sequence"/>
</dbReference>
<dbReference type="AlphaFoldDB" id="A0A4Q7IXZ2"/>
<comment type="caution">
    <text evidence="1">The sequence shown here is derived from an EMBL/GenBank/DDBJ whole genome shotgun (WGS) entry which is preliminary data.</text>
</comment>
<keyword evidence="2" id="KW-1185">Reference proteome</keyword>
<proteinExistence type="predicted"/>
<accession>A0A4Q7IXZ2</accession>
<dbReference type="RefSeq" id="WP_130479395.1">
    <property type="nucleotide sequence ID" value="NZ_SFCC01000021.1"/>
</dbReference>
<gene>
    <name evidence="1" type="ORF">EWH70_32460</name>
</gene>
<organism evidence="1 2">
    <name type="scientific">Amycolatopsis suaedae</name>
    <dbReference type="NCBI Taxonomy" id="2510978"/>
    <lineage>
        <taxon>Bacteria</taxon>
        <taxon>Bacillati</taxon>
        <taxon>Actinomycetota</taxon>
        <taxon>Actinomycetes</taxon>
        <taxon>Pseudonocardiales</taxon>
        <taxon>Pseudonocardiaceae</taxon>
        <taxon>Amycolatopsis</taxon>
    </lineage>
</organism>
<reference evidence="1 2" key="1">
    <citation type="submission" date="2019-02" db="EMBL/GenBank/DDBJ databases">
        <title>Draft genome sequence of Amycolatopsis sp. 8-3EHSu isolated from roots of Suaeda maritima.</title>
        <authorList>
            <person name="Duangmal K."/>
            <person name="Chantavorakit T."/>
        </authorList>
    </citation>
    <scope>NUCLEOTIDE SEQUENCE [LARGE SCALE GENOMIC DNA]</scope>
    <source>
        <strain evidence="1 2">8-3EHSu</strain>
    </source>
</reference>
<protein>
    <submittedName>
        <fullName evidence="1">Uncharacterized protein</fullName>
    </submittedName>
</protein>
<evidence type="ECO:0000313" key="2">
    <source>
        <dbReference type="Proteomes" id="UP000292003"/>
    </source>
</evidence>
<evidence type="ECO:0000313" key="1">
    <source>
        <dbReference type="EMBL" id="RZQ59830.1"/>
    </source>
</evidence>